<dbReference type="OrthoDB" id="71129at2"/>
<dbReference type="Proteomes" id="UP000008635">
    <property type="component" value="Chromosome"/>
</dbReference>
<dbReference type="EMBL" id="CP002454">
    <property type="protein sequence ID" value="ADV65951.1"/>
    <property type="molecule type" value="Genomic_DNA"/>
</dbReference>
<keyword evidence="1" id="KW-0175">Coiled coil</keyword>
<dbReference type="HOGENOM" id="CLU_1515493_0_0_0"/>
<proteinExistence type="predicted"/>
<sequence length="177" mass="19529">MIGQRKLQKIADVAQTAMQHREDHHLEALNTKLTRRIDAQERALQIADAQLKVLRRTQGRQKSGGFPWELLILGAAGYYLWRNPDTRTQLQGQVQGLMQRLNPGVEGNVARAGDAVRGTIDDLSKGEDPTANVKAAVGEASRGAEKAADKVRAKVDDVRQDARMGVQRAADDVNRSR</sequence>
<evidence type="ECO:0000313" key="3">
    <source>
        <dbReference type="EMBL" id="ADV65951.1"/>
    </source>
</evidence>
<evidence type="ECO:0008006" key="5">
    <source>
        <dbReference type="Google" id="ProtNLM"/>
    </source>
</evidence>
<keyword evidence="4" id="KW-1185">Reference proteome</keyword>
<feature type="coiled-coil region" evidence="1">
    <location>
        <begin position="30"/>
        <end position="57"/>
    </location>
</feature>
<name>E8U4B4_DEIML</name>
<dbReference type="RefSeq" id="WP_013555456.1">
    <property type="nucleotide sequence ID" value="NC_014958.1"/>
</dbReference>
<evidence type="ECO:0000256" key="1">
    <source>
        <dbReference type="SAM" id="Coils"/>
    </source>
</evidence>
<reference evidence="4" key="2">
    <citation type="submission" date="2011-01" db="EMBL/GenBank/DDBJ databases">
        <title>The complete genome of Deinococcus maricopensis DSM 21211.</title>
        <authorList>
            <consortium name="US DOE Joint Genome Institute (JGI-PGF)"/>
            <person name="Lucas S."/>
            <person name="Copeland A."/>
            <person name="Lapidus A."/>
            <person name="Goodwin L."/>
            <person name="Pitluck S."/>
            <person name="Kyrpides N."/>
            <person name="Mavromatis K."/>
            <person name="Pagani I."/>
            <person name="Ivanova N."/>
            <person name="Ovchinnikova G."/>
            <person name="Zeytun A."/>
            <person name="Detter J.C."/>
            <person name="Han C."/>
            <person name="Land M."/>
            <person name="Hauser L."/>
            <person name="Markowitz V."/>
            <person name="Cheng J.-F."/>
            <person name="Hugenholtz P."/>
            <person name="Woyke T."/>
            <person name="Wu D."/>
            <person name="Pukall R."/>
            <person name="Gehrich-Schroeter G."/>
            <person name="Brambilla E."/>
            <person name="Klenk H.-P."/>
            <person name="Eisen J.A."/>
        </authorList>
    </citation>
    <scope>NUCLEOTIDE SEQUENCE [LARGE SCALE GENOMIC DNA]</scope>
    <source>
        <strain evidence="4">DSM 21211 / LMG 22137 / NRRL B-23946 / LB-34</strain>
    </source>
</reference>
<organism evidence="3 4">
    <name type="scientific">Deinococcus maricopensis (strain DSM 21211 / LMG 22137 / NRRL B-23946 / LB-34)</name>
    <dbReference type="NCBI Taxonomy" id="709986"/>
    <lineage>
        <taxon>Bacteria</taxon>
        <taxon>Thermotogati</taxon>
        <taxon>Deinococcota</taxon>
        <taxon>Deinococci</taxon>
        <taxon>Deinococcales</taxon>
        <taxon>Deinococcaceae</taxon>
        <taxon>Deinococcus</taxon>
    </lineage>
</organism>
<reference evidence="3 4" key="1">
    <citation type="journal article" date="2011" name="Stand. Genomic Sci.">
        <title>Complete genome sequence of Deinococcus maricopensis type strain (LB-34).</title>
        <authorList>
            <person name="Pukall R."/>
            <person name="Zeytun A."/>
            <person name="Lucas S."/>
            <person name="Lapidus A."/>
            <person name="Hammon N."/>
            <person name="Deshpande S."/>
            <person name="Nolan M."/>
            <person name="Cheng J.F."/>
            <person name="Pitluck S."/>
            <person name="Liolios K."/>
            <person name="Pagani I."/>
            <person name="Mikhailova N."/>
            <person name="Ivanova N."/>
            <person name="Mavromatis K."/>
            <person name="Pati A."/>
            <person name="Tapia R."/>
            <person name="Han C."/>
            <person name="Goodwin L."/>
            <person name="Chen A."/>
            <person name="Palaniappan K."/>
            <person name="Land M."/>
            <person name="Hauser L."/>
            <person name="Chang Y.J."/>
            <person name="Jeffries C.D."/>
            <person name="Brambilla E.M."/>
            <person name="Rohde M."/>
            <person name="Goker M."/>
            <person name="Detter J.C."/>
            <person name="Woyke T."/>
            <person name="Bristow J."/>
            <person name="Eisen J.A."/>
            <person name="Markowitz V."/>
            <person name="Hugenholtz P."/>
            <person name="Kyrpides N.C."/>
            <person name="Klenk H.P."/>
        </authorList>
    </citation>
    <scope>NUCLEOTIDE SEQUENCE [LARGE SCALE GENOMIC DNA]</scope>
    <source>
        <strain evidence="4">DSM 21211 / LMG 22137 / NRRL B-23946 / LB-34</strain>
    </source>
</reference>
<evidence type="ECO:0000256" key="2">
    <source>
        <dbReference type="SAM" id="MobiDB-lite"/>
    </source>
</evidence>
<dbReference type="KEGG" id="dmr:Deima_0290"/>
<gene>
    <name evidence="3" type="ordered locus">Deima_0290</name>
</gene>
<feature type="region of interest" description="Disordered" evidence="2">
    <location>
        <begin position="137"/>
        <end position="177"/>
    </location>
</feature>
<evidence type="ECO:0000313" key="4">
    <source>
        <dbReference type="Proteomes" id="UP000008635"/>
    </source>
</evidence>
<feature type="compositionally biased region" description="Basic and acidic residues" evidence="2">
    <location>
        <begin position="142"/>
        <end position="162"/>
    </location>
</feature>
<accession>E8U4B4</accession>
<dbReference type="AlphaFoldDB" id="E8U4B4"/>
<protein>
    <recommendedName>
        <fullName evidence="5">Lea76/Lea29-like desiccation resistance protein</fullName>
    </recommendedName>
</protein>